<sequence length="187" mass="19621">MDQIIAMLDKQYATYEDVDKIKTNMCSKMTSNIPSSCTTFSSQYTGPYLGNGPATWSFPALTNGCGAGGLLESTLTALATGINGFTGNLDQPLTGISFISACNNHDMCYATQGGQNSCDTAFLRNLEVICSSYSSQGGCLDFAYTYRAAVGQAGASAYSNAGLAKQCKNVKEDYIKNCSSSNGPSGT</sequence>
<dbReference type="InterPro" id="IPR036444">
    <property type="entry name" value="PLipase_A2_dom_sf"/>
</dbReference>
<dbReference type="SUPFAM" id="SSF48619">
    <property type="entry name" value="Phospholipase A2, PLA2"/>
    <property type="match status" value="1"/>
</dbReference>
<gene>
    <name evidence="1" type="ORF">AX660_15020</name>
</gene>
<dbReference type="AlphaFoldDB" id="A0A136A2H4"/>
<comment type="caution">
    <text evidence="1">The sequence shown here is derived from an EMBL/GenBank/DDBJ whole genome shotgun (WGS) entry which is preliminary data.</text>
</comment>
<organism evidence="1 2">
    <name type="scientific">Paraglaciecola hydrolytica</name>
    <dbReference type="NCBI Taxonomy" id="1799789"/>
    <lineage>
        <taxon>Bacteria</taxon>
        <taxon>Pseudomonadati</taxon>
        <taxon>Pseudomonadota</taxon>
        <taxon>Gammaproteobacteria</taxon>
        <taxon>Alteromonadales</taxon>
        <taxon>Alteromonadaceae</taxon>
        <taxon>Paraglaciecola</taxon>
    </lineage>
</organism>
<dbReference type="GO" id="GO:0050482">
    <property type="term" value="P:arachidonate secretion"/>
    <property type="evidence" value="ECO:0007669"/>
    <property type="project" value="InterPro"/>
</dbReference>
<name>A0A136A2H4_9ALTE</name>
<dbReference type="GO" id="GO:0006644">
    <property type="term" value="P:phospholipid metabolic process"/>
    <property type="evidence" value="ECO:0007669"/>
    <property type="project" value="InterPro"/>
</dbReference>
<reference evidence="2" key="1">
    <citation type="submission" date="2016-02" db="EMBL/GenBank/DDBJ databases">
        <authorList>
            <person name="Schultz-Johansen M."/>
            <person name="Glaring M.A."/>
            <person name="Bech P.K."/>
            <person name="Stougaard P."/>
        </authorList>
    </citation>
    <scope>NUCLEOTIDE SEQUENCE [LARGE SCALE GENOMIC DNA]</scope>
    <source>
        <strain evidence="2">S66</strain>
    </source>
</reference>
<keyword evidence="2" id="KW-1185">Reference proteome</keyword>
<evidence type="ECO:0000313" key="1">
    <source>
        <dbReference type="EMBL" id="KXI29436.1"/>
    </source>
</evidence>
<dbReference type="RefSeq" id="WP_068376924.1">
    <property type="nucleotide sequence ID" value="NZ_LSNE01000005.1"/>
</dbReference>
<dbReference type="GO" id="GO:0004623">
    <property type="term" value="F:phospholipase A2 activity"/>
    <property type="evidence" value="ECO:0007669"/>
    <property type="project" value="InterPro"/>
</dbReference>
<evidence type="ECO:0000313" key="2">
    <source>
        <dbReference type="Proteomes" id="UP000070299"/>
    </source>
</evidence>
<dbReference type="EMBL" id="LSNE01000005">
    <property type="protein sequence ID" value="KXI29436.1"/>
    <property type="molecule type" value="Genomic_DNA"/>
</dbReference>
<proteinExistence type="predicted"/>
<dbReference type="Gene3D" id="1.20.90.10">
    <property type="entry name" value="Phospholipase A2 domain"/>
    <property type="match status" value="1"/>
</dbReference>
<accession>A0A136A2H4</accession>
<dbReference type="Proteomes" id="UP000070299">
    <property type="component" value="Unassembled WGS sequence"/>
</dbReference>
<dbReference type="OrthoDB" id="6282885at2"/>
<protein>
    <submittedName>
        <fullName evidence="1">Uncharacterized protein</fullName>
    </submittedName>
</protein>